<name>A0A067M8R7_BOTB1</name>
<organism evidence="1 2">
    <name type="scientific">Botryobasidium botryosum (strain FD-172 SS1)</name>
    <dbReference type="NCBI Taxonomy" id="930990"/>
    <lineage>
        <taxon>Eukaryota</taxon>
        <taxon>Fungi</taxon>
        <taxon>Dikarya</taxon>
        <taxon>Basidiomycota</taxon>
        <taxon>Agaricomycotina</taxon>
        <taxon>Agaricomycetes</taxon>
        <taxon>Cantharellales</taxon>
        <taxon>Botryobasidiaceae</taxon>
        <taxon>Botryobasidium</taxon>
    </lineage>
</organism>
<dbReference type="HOGENOM" id="CLU_2157979_0_0_1"/>
<evidence type="ECO:0000313" key="1">
    <source>
        <dbReference type="EMBL" id="KDQ07971.1"/>
    </source>
</evidence>
<keyword evidence="2" id="KW-1185">Reference proteome</keyword>
<reference evidence="2" key="1">
    <citation type="journal article" date="2014" name="Proc. Natl. Acad. Sci. U.S.A.">
        <title>Extensive sampling of basidiomycete genomes demonstrates inadequacy of the white-rot/brown-rot paradigm for wood decay fungi.</title>
        <authorList>
            <person name="Riley R."/>
            <person name="Salamov A.A."/>
            <person name="Brown D.W."/>
            <person name="Nagy L.G."/>
            <person name="Floudas D."/>
            <person name="Held B.W."/>
            <person name="Levasseur A."/>
            <person name="Lombard V."/>
            <person name="Morin E."/>
            <person name="Otillar R."/>
            <person name="Lindquist E.A."/>
            <person name="Sun H."/>
            <person name="LaButti K.M."/>
            <person name="Schmutz J."/>
            <person name="Jabbour D."/>
            <person name="Luo H."/>
            <person name="Baker S.E."/>
            <person name="Pisabarro A.G."/>
            <person name="Walton J.D."/>
            <person name="Blanchette R.A."/>
            <person name="Henrissat B."/>
            <person name="Martin F."/>
            <person name="Cullen D."/>
            <person name="Hibbett D.S."/>
            <person name="Grigoriev I.V."/>
        </authorList>
    </citation>
    <scope>NUCLEOTIDE SEQUENCE [LARGE SCALE GENOMIC DNA]</scope>
    <source>
        <strain evidence="2">FD-172 SS1</strain>
    </source>
</reference>
<proteinExistence type="predicted"/>
<gene>
    <name evidence="1" type="ORF">BOTBODRAFT_587299</name>
</gene>
<dbReference type="InParanoid" id="A0A067M8R7"/>
<accession>A0A067M8R7</accession>
<dbReference type="Proteomes" id="UP000027195">
    <property type="component" value="Unassembled WGS sequence"/>
</dbReference>
<dbReference type="EMBL" id="KL198097">
    <property type="protein sequence ID" value="KDQ07971.1"/>
    <property type="molecule type" value="Genomic_DNA"/>
</dbReference>
<dbReference type="AlphaFoldDB" id="A0A067M8R7"/>
<evidence type="ECO:0000313" key="2">
    <source>
        <dbReference type="Proteomes" id="UP000027195"/>
    </source>
</evidence>
<protein>
    <submittedName>
        <fullName evidence="1">Uncharacterized protein</fullName>
    </submittedName>
</protein>
<sequence length="111" mass="11424">MGCLGVCGPHSPAPCVQPRSESRAAGHPELSRPIVRVYVASLFDGKLTVGGVPVGGGGVRAKLVALWRWSTIGGEGRGDTGVPQGSPIASPVVDWSLNHPIFSIPSSRGFP</sequence>